<sequence>MGVHSSSSPGNDGAQRGASGPNGSSSGAGAAGSFNISNIMSPGTNTNNNHKRKGDPESVSSGARDVHDHEHRDLSMRWYDRAPSKMARTSDDGGLDGSTDDQIHYLGGYHHGTPTLPLSFSGSAPVSGSDIPIKQEYHVSPSRINGEPHSGSGAAYPMAPPISYGGNPSAYSQPGINSSVPLAVLPQVYNTQVSDYAAYTSSAPYSQYAGNPYTTDPSSWNLRQHANLINSPYYYTPSMRSDPASSAASPTKT</sequence>
<feature type="compositionally biased region" description="Polar residues" evidence="1">
    <location>
        <begin position="1"/>
        <end position="10"/>
    </location>
</feature>
<organism evidence="2 3">
    <name type="scientific">Lymnaea stagnalis</name>
    <name type="common">Great pond snail</name>
    <name type="synonym">Helix stagnalis</name>
    <dbReference type="NCBI Taxonomy" id="6523"/>
    <lineage>
        <taxon>Eukaryota</taxon>
        <taxon>Metazoa</taxon>
        <taxon>Spiralia</taxon>
        <taxon>Lophotrochozoa</taxon>
        <taxon>Mollusca</taxon>
        <taxon>Gastropoda</taxon>
        <taxon>Heterobranchia</taxon>
        <taxon>Euthyneura</taxon>
        <taxon>Panpulmonata</taxon>
        <taxon>Hygrophila</taxon>
        <taxon>Lymnaeoidea</taxon>
        <taxon>Lymnaeidae</taxon>
        <taxon>Lymnaea</taxon>
    </lineage>
</organism>
<feature type="compositionally biased region" description="Low complexity" evidence="1">
    <location>
        <begin position="17"/>
        <end position="38"/>
    </location>
</feature>
<dbReference type="EMBL" id="CAXITT010000546">
    <property type="protein sequence ID" value="CAL1543401.1"/>
    <property type="molecule type" value="Genomic_DNA"/>
</dbReference>
<evidence type="ECO:0000313" key="2">
    <source>
        <dbReference type="EMBL" id="CAL1543401.1"/>
    </source>
</evidence>
<reference evidence="2 3" key="1">
    <citation type="submission" date="2024-04" db="EMBL/GenBank/DDBJ databases">
        <authorList>
            <consortium name="Genoscope - CEA"/>
            <person name="William W."/>
        </authorList>
    </citation>
    <scope>NUCLEOTIDE SEQUENCE [LARGE SCALE GENOMIC DNA]</scope>
</reference>
<comment type="caution">
    <text evidence="2">The sequence shown here is derived from an EMBL/GenBank/DDBJ whole genome shotgun (WGS) entry which is preliminary data.</text>
</comment>
<accession>A0AAV2IA28</accession>
<protein>
    <submittedName>
        <fullName evidence="2">Uncharacterized protein</fullName>
    </submittedName>
</protein>
<evidence type="ECO:0000256" key="1">
    <source>
        <dbReference type="SAM" id="MobiDB-lite"/>
    </source>
</evidence>
<dbReference type="AlphaFoldDB" id="A0AAV2IA28"/>
<feature type="region of interest" description="Disordered" evidence="1">
    <location>
        <begin position="233"/>
        <end position="253"/>
    </location>
</feature>
<feature type="compositionally biased region" description="Polar residues" evidence="1">
    <location>
        <begin position="243"/>
        <end position="253"/>
    </location>
</feature>
<feature type="compositionally biased region" description="Basic and acidic residues" evidence="1">
    <location>
        <begin position="64"/>
        <end position="79"/>
    </location>
</feature>
<evidence type="ECO:0000313" key="3">
    <source>
        <dbReference type="Proteomes" id="UP001497497"/>
    </source>
</evidence>
<feature type="region of interest" description="Disordered" evidence="1">
    <location>
        <begin position="1"/>
        <end position="79"/>
    </location>
</feature>
<gene>
    <name evidence="2" type="ORF">GSLYS_00016935001</name>
</gene>
<dbReference type="Proteomes" id="UP001497497">
    <property type="component" value="Unassembled WGS sequence"/>
</dbReference>
<name>A0AAV2IA28_LYMST</name>
<proteinExistence type="predicted"/>
<keyword evidence="3" id="KW-1185">Reference proteome</keyword>
<feature type="compositionally biased region" description="Polar residues" evidence="1">
    <location>
        <begin position="39"/>
        <end position="48"/>
    </location>
</feature>